<gene>
    <name evidence="1" type="ORF">Tco_1017035</name>
</gene>
<protein>
    <submittedName>
        <fullName evidence="1">Uncharacterized protein</fullName>
    </submittedName>
</protein>
<dbReference type="Proteomes" id="UP001151760">
    <property type="component" value="Unassembled WGS sequence"/>
</dbReference>
<name>A0ABQ5FQC1_9ASTR</name>
<organism evidence="1 2">
    <name type="scientific">Tanacetum coccineum</name>
    <dbReference type="NCBI Taxonomy" id="301880"/>
    <lineage>
        <taxon>Eukaryota</taxon>
        <taxon>Viridiplantae</taxon>
        <taxon>Streptophyta</taxon>
        <taxon>Embryophyta</taxon>
        <taxon>Tracheophyta</taxon>
        <taxon>Spermatophyta</taxon>
        <taxon>Magnoliopsida</taxon>
        <taxon>eudicotyledons</taxon>
        <taxon>Gunneridae</taxon>
        <taxon>Pentapetalae</taxon>
        <taxon>asterids</taxon>
        <taxon>campanulids</taxon>
        <taxon>Asterales</taxon>
        <taxon>Asteraceae</taxon>
        <taxon>Asteroideae</taxon>
        <taxon>Anthemideae</taxon>
        <taxon>Anthemidinae</taxon>
        <taxon>Tanacetum</taxon>
    </lineage>
</organism>
<accession>A0ABQ5FQC1</accession>
<reference evidence="1" key="1">
    <citation type="journal article" date="2022" name="Int. J. Mol. Sci.">
        <title>Draft Genome of Tanacetum Coccineum: Genomic Comparison of Closely Related Tanacetum-Family Plants.</title>
        <authorList>
            <person name="Yamashiro T."/>
            <person name="Shiraishi A."/>
            <person name="Nakayama K."/>
            <person name="Satake H."/>
        </authorList>
    </citation>
    <scope>NUCLEOTIDE SEQUENCE</scope>
</reference>
<keyword evidence="2" id="KW-1185">Reference proteome</keyword>
<dbReference type="EMBL" id="BQNB010017641">
    <property type="protein sequence ID" value="GJT65555.1"/>
    <property type="molecule type" value="Genomic_DNA"/>
</dbReference>
<proteinExistence type="predicted"/>
<reference evidence="1" key="2">
    <citation type="submission" date="2022-01" db="EMBL/GenBank/DDBJ databases">
        <authorList>
            <person name="Yamashiro T."/>
            <person name="Shiraishi A."/>
            <person name="Satake H."/>
            <person name="Nakayama K."/>
        </authorList>
    </citation>
    <scope>NUCLEOTIDE SEQUENCE</scope>
</reference>
<evidence type="ECO:0000313" key="2">
    <source>
        <dbReference type="Proteomes" id="UP001151760"/>
    </source>
</evidence>
<evidence type="ECO:0000313" key="1">
    <source>
        <dbReference type="EMBL" id="GJT65555.1"/>
    </source>
</evidence>
<comment type="caution">
    <text evidence="1">The sequence shown here is derived from an EMBL/GenBank/DDBJ whole genome shotgun (WGS) entry which is preliminary data.</text>
</comment>
<sequence>MDKAHLWNVEESQMSKSAKPDSHFYNSDYYYLAYVSMKNKYISSLTKHYAARYYVEWIEDMVSDQSPHTVYSDKRIITVTSINVKRKWGYGFLTSIMVKRSDGKEYEFNEADLQE</sequence>